<keyword evidence="9" id="KW-0677">Repeat</keyword>
<dbReference type="AlphaFoldDB" id="A0A1E4SLR3"/>
<evidence type="ECO:0000256" key="11">
    <source>
        <dbReference type="ARBA" id="ARBA00023026"/>
    </source>
</evidence>
<dbReference type="RefSeq" id="XP_020065557.1">
    <property type="nucleotide sequence ID" value="XM_020208932.1"/>
</dbReference>
<evidence type="ECO:0000256" key="3">
    <source>
        <dbReference type="ARBA" id="ARBA00007021"/>
    </source>
</evidence>
<gene>
    <name evidence="17" type="ORF">CANTADRAFT_43063</name>
</gene>
<evidence type="ECO:0000256" key="7">
    <source>
        <dbReference type="ARBA" id="ARBA00022622"/>
    </source>
</evidence>
<dbReference type="InterPro" id="IPR043063">
    <property type="entry name" value="Agglutinin-like_N_N2"/>
</dbReference>
<sequence length="434" mass="46115">VALAAGKQVSGVFKSLDSFVYQMPPGSYYPNKTPASPTWFATLSWEMDSDKISPGDTFTLTMPYVFKFISTTSTIALTADGDTYATCNLIGGELVVAYSSVECTATNSIKETDNIKEAFGTLKLPLVLNTGSSANSVDLEAAKVFNPGTNTVTFRDGNNVLSTTATFEGGNNNGNIPSGLNFNTRVLPNLNLYELYLLAGDCPDGYASGTLGIAVEQSNIDCETVHAGISNNLNGWLFPKSFSKDFQFKATCSPTGYQITYSNIPAGYRPFIDMLSDNPAGSTGLFTRYTDTYTCKSGKKATNDDVRSWGRYQNSDPNSNGGRVKIITVTYTGSTTSVTTLPFSSGEGNTRTVVVDVPVPTTTITSTWSGLVTTSITRSATPGQTATVIVEVPSPVVTRTTAWTGTITTTTTARGTDGTNTVIIETPVPATTYT</sequence>
<keyword evidence="4" id="KW-1003">Cell membrane</keyword>
<dbReference type="GO" id="GO:0030445">
    <property type="term" value="C:yeast-form cell wall"/>
    <property type="evidence" value="ECO:0007669"/>
    <property type="project" value="TreeGrafter"/>
</dbReference>
<name>A0A1E4SLR3_9ASCO</name>
<evidence type="ECO:0000313" key="18">
    <source>
        <dbReference type="Proteomes" id="UP000094285"/>
    </source>
</evidence>
<comment type="subcellular location">
    <subcellularLocation>
        <location evidence="2">Cell membrane</location>
        <topology evidence="2">Lipid-anchor</topology>
        <topology evidence="2">GPI-anchor</topology>
    </subcellularLocation>
    <subcellularLocation>
        <location evidence="1">Secreted</location>
        <location evidence="1">Cell wall</location>
    </subcellularLocation>
</comment>
<dbReference type="Pfam" id="PF05792">
    <property type="entry name" value="Candida_ALS"/>
    <property type="match status" value="3"/>
</dbReference>
<evidence type="ECO:0000256" key="8">
    <source>
        <dbReference type="ARBA" id="ARBA00022729"/>
    </source>
</evidence>
<evidence type="ECO:0000256" key="14">
    <source>
        <dbReference type="ARBA" id="ARBA00023180"/>
    </source>
</evidence>
<dbReference type="PANTHER" id="PTHR33793:SF2">
    <property type="entry name" value="AGGLUTININ-LIKE PROTEIN 6"/>
    <property type="match status" value="1"/>
</dbReference>
<reference evidence="18" key="1">
    <citation type="submission" date="2016-05" db="EMBL/GenBank/DDBJ databases">
        <title>Comparative genomics of biotechnologically important yeasts.</title>
        <authorList>
            <consortium name="DOE Joint Genome Institute"/>
            <person name="Riley R."/>
            <person name="Haridas S."/>
            <person name="Wolfe K.H."/>
            <person name="Lopes M.R."/>
            <person name="Hittinger C.T."/>
            <person name="Goker M."/>
            <person name="Salamov A."/>
            <person name="Wisecaver J."/>
            <person name="Long T.M."/>
            <person name="Aerts A.L."/>
            <person name="Barry K."/>
            <person name="Choi C."/>
            <person name="Clum A."/>
            <person name="Coughlan A.Y."/>
            <person name="Deshpande S."/>
            <person name="Douglass A.P."/>
            <person name="Hanson S.J."/>
            <person name="Klenk H.-P."/>
            <person name="Labutti K."/>
            <person name="Lapidus A."/>
            <person name="Lindquist E."/>
            <person name="Lipzen A."/>
            <person name="Meier-Kolthoff J.P."/>
            <person name="Ohm R.A."/>
            <person name="Otillar R.P."/>
            <person name="Pangilinan J."/>
            <person name="Peng Y."/>
            <person name="Rokas A."/>
            <person name="Rosa C.A."/>
            <person name="Scheuner C."/>
            <person name="Sibirny A.A."/>
            <person name="Slot J.C."/>
            <person name="Stielow J.B."/>
            <person name="Sun H."/>
            <person name="Kurtzman C.P."/>
            <person name="Blackwell M."/>
            <person name="Grigoriev I.V."/>
            <person name="Jeffries T.W."/>
        </authorList>
    </citation>
    <scope>NUCLEOTIDE SEQUENCE [LARGE SCALE GENOMIC DNA]</scope>
    <source>
        <strain evidence="18">NRRL Y-17324</strain>
    </source>
</reference>
<dbReference type="EMBL" id="KV453911">
    <property type="protein sequence ID" value="ODV80435.1"/>
    <property type="molecule type" value="Genomic_DNA"/>
</dbReference>
<dbReference type="OrthoDB" id="3981162at2759"/>
<dbReference type="InterPro" id="IPR024672">
    <property type="entry name" value="Agglutinin-like_N"/>
</dbReference>
<keyword evidence="15" id="KW-0449">Lipoprotein</keyword>
<keyword evidence="7" id="KW-0336">GPI-anchor</keyword>
<dbReference type="Gene3D" id="2.60.40.2430">
    <property type="entry name" value="Agglutinin-like protein, N-terminal domain, N2 subdomain"/>
    <property type="match status" value="1"/>
</dbReference>
<keyword evidence="13" id="KW-1015">Disulfide bond</keyword>
<feature type="non-terminal residue" evidence="17">
    <location>
        <position position="1"/>
    </location>
</feature>
<dbReference type="SUPFAM" id="SSF49401">
    <property type="entry name" value="Bacterial adhesins"/>
    <property type="match status" value="1"/>
</dbReference>
<evidence type="ECO:0000256" key="13">
    <source>
        <dbReference type="ARBA" id="ARBA00023157"/>
    </source>
</evidence>
<comment type="similarity">
    <text evidence="3">Belongs to the ALS family.</text>
</comment>
<accession>A0A1E4SLR3</accession>
<keyword evidence="10" id="KW-0130">Cell adhesion</keyword>
<dbReference type="GO" id="GO:0030446">
    <property type="term" value="C:hyphal cell wall"/>
    <property type="evidence" value="ECO:0007669"/>
    <property type="project" value="TreeGrafter"/>
</dbReference>
<dbReference type="GeneID" id="30983068"/>
<dbReference type="GO" id="GO:1903561">
    <property type="term" value="C:extracellular vesicle"/>
    <property type="evidence" value="ECO:0007669"/>
    <property type="project" value="TreeGrafter"/>
</dbReference>
<evidence type="ECO:0000256" key="6">
    <source>
        <dbReference type="ARBA" id="ARBA00022525"/>
    </source>
</evidence>
<evidence type="ECO:0000256" key="5">
    <source>
        <dbReference type="ARBA" id="ARBA00022512"/>
    </source>
</evidence>
<dbReference type="InterPro" id="IPR033504">
    <property type="entry name" value="ALS"/>
</dbReference>
<evidence type="ECO:0000313" key="17">
    <source>
        <dbReference type="EMBL" id="ODV80435.1"/>
    </source>
</evidence>
<dbReference type="GO" id="GO:0009986">
    <property type="term" value="C:cell surface"/>
    <property type="evidence" value="ECO:0007669"/>
    <property type="project" value="TreeGrafter"/>
</dbReference>
<evidence type="ECO:0000259" key="16">
    <source>
        <dbReference type="SMART" id="SM01056"/>
    </source>
</evidence>
<evidence type="ECO:0000256" key="1">
    <source>
        <dbReference type="ARBA" id="ARBA00004191"/>
    </source>
</evidence>
<dbReference type="Proteomes" id="UP000094285">
    <property type="component" value="Unassembled WGS sequence"/>
</dbReference>
<keyword evidence="8" id="KW-0732">Signal</keyword>
<dbReference type="GO" id="GO:0005886">
    <property type="term" value="C:plasma membrane"/>
    <property type="evidence" value="ECO:0007669"/>
    <property type="project" value="UniProtKB-SubCell"/>
</dbReference>
<dbReference type="InterPro" id="IPR008440">
    <property type="entry name" value="Agglutinin-like_ALS_rpt"/>
</dbReference>
<evidence type="ECO:0000256" key="15">
    <source>
        <dbReference type="ARBA" id="ARBA00023288"/>
    </source>
</evidence>
<dbReference type="InterPro" id="IPR008966">
    <property type="entry name" value="Adhesion_dom_sf"/>
</dbReference>
<evidence type="ECO:0000256" key="10">
    <source>
        <dbReference type="ARBA" id="ARBA00022889"/>
    </source>
</evidence>
<keyword evidence="11" id="KW-0843">Virulence</keyword>
<dbReference type="GO" id="GO:0098609">
    <property type="term" value="P:cell-cell adhesion"/>
    <property type="evidence" value="ECO:0007669"/>
    <property type="project" value="TreeGrafter"/>
</dbReference>
<dbReference type="InterPro" id="IPR011252">
    <property type="entry name" value="Fibrogen-bd_dom1"/>
</dbReference>
<keyword evidence="5" id="KW-0134">Cell wall</keyword>
<dbReference type="GO" id="GO:0098552">
    <property type="term" value="C:side of membrane"/>
    <property type="evidence" value="ECO:0007669"/>
    <property type="project" value="UniProtKB-KW"/>
</dbReference>
<keyword evidence="14" id="KW-0325">Glycoprotein</keyword>
<feature type="domain" description="Agglutinin-like protein N-terminal" evidence="16">
    <location>
        <begin position="44"/>
        <end position="295"/>
    </location>
</feature>
<dbReference type="GO" id="GO:0030448">
    <property type="term" value="P:hyphal growth"/>
    <property type="evidence" value="ECO:0007669"/>
    <property type="project" value="TreeGrafter"/>
</dbReference>
<keyword evidence="6" id="KW-0964">Secreted</keyword>
<protein>
    <recommendedName>
        <fullName evidence="16">Agglutinin-like protein N-terminal domain-containing protein</fullName>
    </recommendedName>
</protein>
<proteinExistence type="inferred from homology"/>
<dbReference type="PANTHER" id="PTHR33793">
    <property type="entry name" value="ALPHA-AGGLUTININ"/>
    <property type="match status" value="1"/>
</dbReference>
<keyword evidence="18" id="KW-1185">Reference proteome</keyword>
<evidence type="ECO:0000256" key="12">
    <source>
        <dbReference type="ARBA" id="ARBA00023136"/>
    </source>
</evidence>
<organism evidence="17 18">
    <name type="scientific">Suhomyces tanzawaensis NRRL Y-17324</name>
    <dbReference type="NCBI Taxonomy" id="984487"/>
    <lineage>
        <taxon>Eukaryota</taxon>
        <taxon>Fungi</taxon>
        <taxon>Dikarya</taxon>
        <taxon>Ascomycota</taxon>
        <taxon>Saccharomycotina</taxon>
        <taxon>Pichiomycetes</taxon>
        <taxon>Debaryomycetaceae</taxon>
        <taxon>Suhomyces</taxon>
    </lineage>
</organism>
<evidence type="ECO:0000256" key="9">
    <source>
        <dbReference type="ARBA" id="ARBA00022737"/>
    </source>
</evidence>
<dbReference type="Pfam" id="PF11766">
    <property type="entry name" value="Candida_ALS_N"/>
    <property type="match status" value="1"/>
</dbReference>
<evidence type="ECO:0000256" key="4">
    <source>
        <dbReference type="ARBA" id="ARBA00022475"/>
    </source>
</evidence>
<dbReference type="Gene3D" id="2.60.40.1280">
    <property type="match status" value="1"/>
</dbReference>
<dbReference type="STRING" id="984487.A0A1E4SLR3"/>
<keyword evidence="12" id="KW-0472">Membrane</keyword>
<evidence type="ECO:0000256" key="2">
    <source>
        <dbReference type="ARBA" id="ARBA00004609"/>
    </source>
</evidence>
<dbReference type="SMART" id="SM01056">
    <property type="entry name" value="Candida_ALS_N"/>
    <property type="match status" value="1"/>
</dbReference>
<feature type="non-terminal residue" evidence="17">
    <location>
        <position position="434"/>
    </location>
</feature>
<dbReference type="GO" id="GO:0044403">
    <property type="term" value="P:biological process involved in symbiotic interaction"/>
    <property type="evidence" value="ECO:0007669"/>
    <property type="project" value="UniProtKB-ARBA"/>
</dbReference>